<evidence type="ECO:0000313" key="17">
    <source>
        <dbReference type="Proteomes" id="UP001362999"/>
    </source>
</evidence>
<reference evidence="16 17" key="1">
    <citation type="journal article" date="2024" name="J Genomics">
        <title>Draft genome sequencing and assembly of Favolaschia claudopus CIRM-BRFM 2984 isolated from oak limbs.</title>
        <authorList>
            <person name="Navarro D."/>
            <person name="Drula E."/>
            <person name="Chaduli D."/>
            <person name="Cazenave R."/>
            <person name="Ahrendt S."/>
            <person name="Wang J."/>
            <person name="Lipzen A."/>
            <person name="Daum C."/>
            <person name="Barry K."/>
            <person name="Grigoriev I.V."/>
            <person name="Favel A."/>
            <person name="Rosso M.N."/>
            <person name="Martin F."/>
        </authorList>
    </citation>
    <scope>NUCLEOTIDE SEQUENCE [LARGE SCALE GENOMIC DNA]</scope>
    <source>
        <strain evidence="16 17">CIRM-BRFM 2984</strain>
    </source>
</reference>
<dbReference type="InterPro" id="IPR050364">
    <property type="entry name" value="Cytochrome_P450_fung"/>
</dbReference>
<dbReference type="GO" id="GO:0016020">
    <property type="term" value="C:membrane"/>
    <property type="evidence" value="ECO:0007669"/>
    <property type="project" value="UniProtKB-SubCell"/>
</dbReference>
<evidence type="ECO:0000256" key="4">
    <source>
        <dbReference type="ARBA" id="ARBA00010617"/>
    </source>
</evidence>
<dbReference type="PANTHER" id="PTHR46300">
    <property type="entry name" value="P450, PUTATIVE (EUROFUNG)-RELATED-RELATED"/>
    <property type="match status" value="1"/>
</dbReference>
<sequence>MLGTFALVAGIYTWLSSGTRSKLRLPPGPPQLPIVGNLFSMTARPWEACMQWSRRYNSDIIHLNLAGTSVIVLSSFAATEALLEKRASIYSDRPAFPMAGDLMGWDFLLGEPFSTISDSRTLTFESTHEIRRIHRRLFTEGLNDISEFRAVLRNSVHSLLGRVMVEPQDYLNHLHQMAGEMMMSVAYGMEPKATNSHLIALAEEATKAFSDVMIPGQYLVDFIPILRHLPNWFPGAGFKRIAQGGKLLASAVRDIPFNETKEKIESGTARPCFTVNALHELEQGKNYYQELTVKNVAAMMYLAGADIIVSTLSTFMLAMLVNPDAQKKAQQELDSVLGVGNLPNFCDEEALPYTAAVVKEVLRWKNAEGVGVPHRLTVDDEYEGYHLPAGSIVFGNVWAILHDEVEYPEPLEFLPERFLLNGKHNPAVRDPHECAFGFGRRICPGRGLGHSSIWITIASLLATIDIKKEIGSDGCPIEPSYEFSGGIVFSPLPFKCAITPRSPQAAASVQAT</sequence>
<dbReference type="PRINTS" id="PR00463">
    <property type="entry name" value="EP450I"/>
</dbReference>
<keyword evidence="8" id="KW-1133">Transmembrane helix</keyword>
<evidence type="ECO:0000256" key="11">
    <source>
        <dbReference type="ARBA" id="ARBA00023033"/>
    </source>
</evidence>
<evidence type="ECO:0000313" key="16">
    <source>
        <dbReference type="EMBL" id="KAK6988661.1"/>
    </source>
</evidence>
<dbReference type="GO" id="GO:0016705">
    <property type="term" value="F:oxidoreductase activity, acting on paired donors, with incorporation or reduction of molecular oxygen"/>
    <property type="evidence" value="ECO:0007669"/>
    <property type="project" value="InterPro"/>
</dbReference>
<evidence type="ECO:0000256" key="1">
    <source>
        <dbReference type="ARBA" id="ARBA00001971"/>
    </source>
</evidence>
<dbReference type="Gene3D" id="1.10.630.10">
    <property type="entry name" value="Cytochrome P450"/>
    <property type="match status" value="1"/>
</dbReference>
<gene>
    <name evidence="16" type="ORF">R3P38DRAFT_2573025</name>
</gene>
<accession>A0AAV9ZQP4</accession>
<keyword evidence="7 14" id="KW-0479">Metal-binding</keyword>
<dbReference type="InterPro" id="IPR017972">
    <property type="entry name" value="Cyt_P450_CS"/>
</dbReference>
<evidence type="ECO:0000256" key="5">
    <source>
        <dbReference type="ARBA" id="ARBA00022617"/>
    </source>
</evidence>
<keyword evidence="6" id="KW-0812">Transmembrane</keyword>
<comment type="pathway">
    <text evidence="3">Secondary metabolite biosynthesis.</text>
</comment>
<evidence type="ECO:0000256" key="3">
    <source>
        <dbReference type="ARBA" id="ARBA00005179"/>
    </source>
</evidence>
<evidence type="ECO:0000256" key="12">
    <source>
        <dbReference type="ARBA" id="ARBA00023136"/>
    </source>
</evidence>
<keyword evidence="13" id="KW-0325">Glycoprotein</keyword>
<dbReference type="GO" id="GO:0020037">
    <property type="term" value="F:heme binding"/>
    <property type="evidence" value="ECO:0007669"/>
    <property type="project" value="InterPro"/>
</dbReference>
<name>A0AAV9ZQP4_9AGAR</name>
<dbReference type="GO" id="GO:0004497">
    <property type="term" value="F:monooxygenase activity"/>
    <property type="evidence" value="ECO:0007669"/>
    <property type="project" value="UniProtKB-KW"/>
</dbReference>
<dbReference type="PROSITE" id="PS00086">
    <property type="entry name" value="CYTOCHROME_P450"/>
    <property type="match status" value="1"/>
</dbReference>
<dbReference type="InterPro" id="IPR001128">
    <property type="entry name" value="Cyt_P450"/>
</dbReference>
<comment type="cofactor">
    <cofactor evidence="1 14">
        <name>heme</name>
        <dbReference type="ChEBI" id="CHEBI:30413"/>
    </cofactor>
</comment>
<keyword evidence="9 15" id="KW-0560">Oxidoreductase</keyword>
<dbReference type="InterPro" id="IPR036396">
    <property type="entry name" value="Cyt_P450_sf"/>
</dbReference>
<evidence type="ECO:0000256" key="10">
    <source>
        <dbReference type="ARBA" id="ARBA00023004"/>
    </source>
</evidence>
<evidence type="ECO:0000256" key="9">
    <source>
        <dbReference type="ARBA" id="ARBA00023002"/>
    </source>
</evidence>
<evidence type="ECO:0000256" key="15">
    <source>
        <dbReference type="RuleBase" id="RU000461"/>
    </source>
</evidence>
<dbReference type="PANTHER" id="PTHR46300:SF2">
    <property type="entry name" value="CYTOCHROME P450 MONOOXYGENASE ALNH-RELATED"/>
    <property type="match status" value="1"/>
</dbReference>
<dbReference type="GO" id="GO:0005506">
    <property type="term" value="F:iron ion binding"/>
    <property type="evidence" value="ECO:0007669"/>
    <property type="project" value="InterPro"/>
</dbReference>
<feature type="binding site" description="axial binding residue" evidence="14">
    <location>
        <position position="443"/>
    </location>
    <ligand>
        <name>heme</name>
        <dbReference type="ChEBI" id="CHEBI:30413"/>
    </ligand>
    <ligandPart>
        <name>Fe</name>
        <dbReference type="ChEBI" id="CHEBI:18248"/>
    </ligandPart>
</feature>
<comment type="caution">
    <text evidence="16">The sequence shown here is derived from an EMBL/GenBank/DDBJ whole genome shotgun (WGS) entry which is preliminary data.</text>
</comment>
<evidence type="ECO:0000256" key="6">
    <source>
        <dbReference type="ARBA" id="ARBA00022692"/>
    </source>
</evidence>
<dbReference type="SUPFAM" id="SSF48264">
    <property type="entry name" value="Cytochrome P450"/>
    <property type="match status" value="1"/>
</dbReference>
<keyword evidence="17" id="KW-1185">Reference proteome</keyword>
<evidence type="ECO:0000256" key="8">
    <source>
        <dbReference type="ARBA" id="ARBA00022989"/>
    </source>
</evidence>
<comment type="similarity">
    <text evidence="4 15">Belongs to the cytochrome P450 family.</text>
</comment>
<organism evidence="16 17">
    <name type="scientific">Favolaschia claudopus</name>
    <dbReference type="NCBI Taxonomy" id="2862362"/>
    <lineage>
        <taxon>Eukaryota</taxon>
        <taxon>Fungi</taxon>
        <taxon>Dikarya</taxon>
        <taxon>Basidiomycota</taxon>
        <taxon>Agaricomycotina</taxon>
        <taxon>Agaricomycetes</taxon>
        <taxon>Agaricomycetidae</taxon>
        <taxon>Agaricales</taxon>
        <taxon>Marasmiineae</taxon>
        <taxon>Mycenaceae</taxon>
        <taxon>Favolaschia</taxon>
    </lineage>
</organism>
<dbReference type="InterPro" id="IPR002401">
    <property type="entry name" value="Cyt_P450_E_grp-I"/>
</dbReference>
<dbReference type="AlphaFoldDB" id="A0AAV9ZQP4"/>
<evidence type="ECO:0000256" key="7">
    <source>
        <dbReference type="ARBA" id="ARBA00022723"/>
    </source>
</evidence>
<proteinExistence type="inferred from homology"/>
<dbReference type="EMBL" id="JAWWNJ010000121">
    <property type="protein sequence ID" value="KAK6988661.1"/>
    <property type="molecule type" value="Genomic_DNA"/>
</dbReference>
<evidence type="ECO:0000256" key="14">
    <source>
        <dbReference type="PIRSR" id="PIRSR602401-1"/>
    </source>
</evidence>
<keyword evidence="10 14" id="KW-0408">Iron</keyword>
<dbReference type="CDD" id="cd11065">
    <property type="entry name" value="CYP64-like"/>
    <property type="match status" value="1"/>
</dbReference>
<dbReference type="Pfam" id="PF00067">
    <property type="entry name" value="p450"/>
    <property type="match status" value="1"/>
</dbReference>
<keyword evidence="12" id="KW-0472">Membrane</keyword>
<comment type="subcellular location">
    <subcellularLocation>
        <location evidence="2">Membrane</location>
        <topology evidence="2">Single-pass membrane protein</topology>
    </subcellularLocation>
</comment>
<evidence type="ECO:0000256" key="13">
    <source>
        <dbReference type="ARBA" id="ARBA00023180"/>
    </source>
</evidence>
<keyword evidence="11 15" id="KW-0503">Monooxygenase</keyword>
<dbReference type="Proteomes" id="UP001362999">
    <property type="component" value="Unassembled WGS sequence"/>
</dbReference>
<evidence type="ECO:0000256" key="2">
    <source>
        <dbReference type="ARBA" id="ARBA00004167"/>
    </source>
</evidence>
<protein>
    <submittedName>
        <fullName evidence="16">Cytochrome P450</fullName>
    </submittedName>
</protein>
<keyword evidence="5 14" id="KW-0349">Heme</keyword>